<dbReference type="Proteomes" id="UP001303160">
    <property type="component" value="Unassembled WGS sequence"/>
</dbReference>
<proteinExistence type="predicted"/>
<gene>
    <name evidence="2" type="ORF">QBC40DRAFT_263595</name>
</gene>
<dbReference type="SUPFAM" id="SSF53474">
    <property type="entry name" value="alpha/beta-Hydrolases"/>
    <property type="match status" value="1"/>
</dbReference>
<keyword evidence="3" id="KW-1185">Reference proteome</keyword>
<evidence type="ECO:0000313" key="2">
    <source>
        <dbReference type="EMBL" id="KAK4202123.1"/>
    </source>
</evidence>
<comment type="caution">
    <text evidence="2">The sequence shown here is derived from an EMBL/GenBank/DDBJ whole genome shotgun (WGS) entry which is preliminary data.</text>
</comment>
<dbReference type="Gene3D" id="3.40.50.1820">
    <property type="entry name" value="alpha/beta hydrolase"/>
    <property type="match status" value="1"/>
</dbReference>
<reference evidence="2" key="1">
    <citation type="journal article" date="2023" name="Mol. Phylogenet. Evol.">
        <title>Genome-scale phylogeny and comparative genomics of the fungal order Sordariales.</title>
        <authorList>
            <person name="Hensen N."/>
            <person name="Bonometti L."/>
            <person name="Westerberg I."/>
            <person name="Brannstrom I.O."/>
            <person name="Guillou S."/>
            <person name="Cros-Aarteil S."/>
            <person name="Calhoun S."/>
            <person name="Haridas S."/>
            <person name="Kuo A."/>
            <person name="Mondo S."/>
            <person name="Pangilinan J."/>
            <person name="Riley R."/>
            <person name="LaButti K."/>
            <person name="Andreopoulos B."/>
            <person name="Lipzen A."/>
            <person name="Chen C."/>
            <person name="Yan M."/>
            <person name="Daum C."/>
            <person name="Ng V."/>
            <person name="Clum A."/>
            <person name="Steindorff A."/>
            <person name="Ohm R.A."/>
            <person name="Martin F."/>
            <person name="Silar P."/>
            <person name="Natvig D.O."/>
            <person name="Lalanne C."/>
            <person name="Gautier V."/>
            <person name="Ament-Velasquez S.L."/>
            <person name="Kruys A."/>
            <person name="Hutchinson M.I."/>
            <person name="Powell A.J."/>
            <person name="Barry K."/>
            <person name="Miller A.N."/>
            <person name="Grigoriev I.V."/>
            <person name="Debuchy R."/>
            <person name="Gladieux P."/>
            <person name="Hiltunen Thoren M."/>
            <person name="Johannesson H."/>
        </authorList>
    </citation>
    <scope>NUCLEOTIDE SEQUENCE</scope>
    <source>
        <strain evidence="2">CBS 315.58</strain>
    </source>
</reference>
<dbReference type="InterPro" id="IPR029058">
    <property type="entry name" value="AB_hydrolase_fold"/>
</dbReference>
<feature type="chain" id="PRO_5043036404" evidence="1">
    <location>
        <begin position="23"/>
        <end position="167"/>
    </location>
</feature>
<name>A0AAN6XKP2_9PEZI</name>
<dbReference type="AlphaFoldDB" id="A0AAN6XKP2"/>
<keyword evidence="1" id="KW-0732">Signal</keyword>
<sequence>MAIKRWMGLLLAGSSLASVTHSSKVAARTTDAAADFVDDLIADLSAALYDHQTRALQCVQEPALVVNTGYAKYRGYYDSASALNHGEGCVRQVLIPSRLTVRPTKNSSIQYSQAPTGSLRWQPPRFPALAPSAPVTDTDAYGNQCYQHYLSLPGSFPFPGGNKDCLS</sequence>
<evidence type="ECO:0000256" key="1">
    <source>
        <dbReference type="SAM" id="SignalP"/>
    </source>
</evidence>
<reference evidence="2" key="2">
    <citation type="submission" date="2023-05" db="EMBL/GenBank/DDBJ databases">
        <authorList>
            <consortium name="Lawrence Berkeley National Laboratory"/>
            <person name="Steindorff A."/>
            <person name="Hensen N."/>
            <person name="Bonometti L."/>
            <person name="Westerberg I."/>
            <person name="Brannstrom I.O."/>
            <person name="Guillou S."/>
            <person name="Cros-Aarteil S."/>
            <person name="Calhoun S."/>
            <person name="Haridas S."/>
            <person name="Kuo A."/>
            <person name="Mondo S."/>
            <person name="Pangilinan J."/>
            <person name="Riley R."/>
            <person name="Labutti K."/>
            <person name="Andreopoulos B."/>
            <person name="Lipzen A."/>
            <person name="Chen C."/>
            <person name="Yanf M."/>
            <person name="Daum C."/>
            <person name="Ng V."/>
            <person name="Clum A."/>
            <person name="Ohm R."/>
            <person name="Martin F."/>
            <person name="Silar P."/>
            <person name="Natvig D."/>
            <person name="Lalanne C."/>
            <person name="Gautier V."/>
            <person name="Ament-Velasquez S.L."/>
            <person name="Kruys A."/>
            <person name="Hutchinson M.I."/>
            <person name="Powell A.J."/>
            <person name="Barry K."/>
            <person name="Miller A.N."/>
            <person name="Grigoriev I.V."/>
            <person name="Debuchy R."/>
            <person name="Gladieux P."/>
            <person name="Thoren M.H."/>
            <person name="Johannesson H."/>
        </authorList>
    </citation>
    <scope>NUCLEOTIDE SEQUENCE</scope>
    <source>
        <strain evidence="2">CBS 315.58</strain>
    </source>
</reference>
<protein>
    <submittedName>
        <fullName evidence="2">Uncharacterized protein</fullName>
    </submittedName>
</protein>
<organism evidence="2 3">
    <name type="scientific">Triangularia verruculosa</name>
    <dbReference type="NCBI Taxonomy" id="2587418"/>
    <lineage>
        <taxon>Eukaryota</taxon>
        <taxon>Fungi</taxon>
        <taxon>Dikarya</taxon>
        <taxon>Ascomycota</taxon>
        <taxon>Pezizomycotina</taxon>
        <taxon>Sordariomycetes</taxon>
        <taxon>Sordariomycetidae</taxon>
        <taxon>Sordariales</taxon>
        <taxon>Podosporaceae</taxon>
        <taxon>Triangularia</taxon>
    </lineage>
</organism>
<dbReference type="EMBL" id="MU863900">
    <property type="protein sequence ID" value="KAK4202123.1"/>
    <property type="molecule type" value="Genomic_DNA"/>
</dbReference>
<feature type="signal peptide" evidence="1">
    <location>
        <begin position="1"/>
        <end position="22"/>
    </location>
</feature>
<accession>A0AAN6XKP2</accession>
<evidence type="ECO:0000313" key="3">
    <source>
        <dbReference type="Proteomes" id="UP001303160"/>
    </source>
</evidence>